<reference evidence="3 4" key="1">
    <citation type="journal article" date="2011" name="Stand. Genomic Sci.">
        <title>Complete genome sequence of Haliscomenobacter hydrossis type strain (O).</title>
        <authorList>
            <consortium name="US DOE Joint Genome Institute (JGI-PGF)"/>
            <person name="Daligault H."/>
            <person name="Lapidus A."/>
            <person name="Zeytun A."/>
            <person name="Nolan M."/>
            <person name="Lucas S."/>
            <person name="Del Rio T.G."/>
            <person name="Tice H."/>
            <person name="Cheng J.F."/>
            <person name="Tapia R."/>
            <person name="Han C."/>
            <person name="Goodwin L."/>
            <person name="Pitluck S."/>
            <person name="Liolios K."/>
            <person name="Pagani I."/>
            <person name="Ivanova N."/>
            <person name="Huntemann M."/>
            <person name="Mavromatis K."/>
            <person name="Mikhailova N."/>
            <person name="Pati A."/>
            <person name="Chen A."/>
            <person name="Palaniappan K."/>
            <person name="Land M."/>
            <person name="Hauser L."/>
            <person name="Brambilla E.M."/>
            <person name="Rohde M."/>
            <person name="Verbarg S."/>
            <person name="Goker M."/>
            <person name="Bristow J."/>
            <person name="Eisen J.A."/>
            <person name="Markowitz V."/>
            <person name="Hugenholtz P."/>
            <person name="Kyrpides N.C."/>
            <person name="Klenk H.P."/>
            <person name="Woyke T."/>
        </authorList>
    </citation>
    <scope>NUCLEOTIDE SEQUENCE [LARGE SCALE GENOMIC DNA]</scope>
    <source>
        <strain evidence="4">ATCC 27775 / DSM 1100 / LMG 10767 / O</strain>
    </source>
</reference>
<evidence type="ECO:0000259" key="2">
    <source>
        <dbReference type="Pfam" id="PF07883"/>
    </source>
</evidence>
<dbReference type="EMBL" id="CP002691">
    <property type="protein sequence ID" value="AEE53285.1"/>
    <property type="molecule type" value="Genomic_DNA"/>
</dbReference>
<dbReference type="SUPFAM" id="SSF51182">
    <property type="entry name" value="RmlC-like cupins"/>
    <property type="match status" value="1"/>
</dbReference>
<sequence length="183" mass="20942">MAVQNKIISNPQTGQEIRFLQTSKDTNGQFLEMETTYRAHSNEPVPHYHPFQREDFRVLAGELSVRIAGQLKVLQAGDTLHIPANTVHSMWNNSDNQTVVHWKVQPAMNTEHLLEMGIGLARDGKTKANGMPNILQIALMANKYAREYRLIKPPFFVQKVVFLLLTPFAYLLGYRPTYSKYLD</sequence>
<proteinExistence type="predicted"/>
<feature type="transmembrane region" description="Helical" evidence="1">
    <location>
        <begin position="156"/>
        <end position="174"/>
    </location>
</feature>
<evidence type="ECO:0000256" key="1">
    <source>
        <dbReference type="SAM" id="Phobius"/>
    </source>
</evidence>
<dbReference type="Proteomes" id="UP000008461">
    <property type="component" value="Chromosome"/>
</dbReference>
<dbReference type="PANTHER" id="PTHR36440">
    <property type="entry name" value="PUTATIVE (AFU_ORTHOLOGUE AFUA_8G07350)-RELATED"/>
    <property type="match status" value="1"/>
</dbReference>
<dbReference type="InterPro" id="IPR053146">
    <property type="entry name" value="QDO-like"/>
</dbReference>
<keyword evidence="1" id="KW-0812">Transmembrane</keyword>
<dbReference type="KEGG" id="hhy:Halhy_5460"/>
<dbReference type="eggNOG" id="COG1917">
    <property type="taxonomic scope" value="Bacteria"/>
</dbReference>
<name>F4KR47_HALH1</name>
<dbReference type="Pfam" id="PF07883">
    <property type="entry name" value="Cupin_2"/>
    <property type="match status" value="1"/>
</dbReference>
<dbReference type="InterPro" id="IPR014710">
    <property type="entry name" value="RmlC-like_jellyroll"/>
</dbReference>
<dbReference type="InterPro" id="IPR013096">
    <property type="entry name" value="Cupin_2"/>
</dbReference>
<feature type="domain" description="Cupin type-2" evidence="2">
    <location>
        <begin position="38"/>
        <end position="102"/>
    </location>
</feature>
<dbReference type="OrthoDB" id="1423961at2"/>
<dbReference type="InterPro" id="IPR011051">
    <property type="entry name" value="RmlC_Cupin_sf"/>
</dbReference>
<accession>F4KR47</accession>
<dbReference type="STRING" id="760192.Halhy_5460"/>
<dbReference type="RefSeq" id="WP_013767818.1">
    <property type="nucleotide sequence ID" value="NC_015510.1"/>
</dbReference>
<reference key="2">
    <citation type="submission" date="2011-04" db="EMBL/GenBank/DDBJ databases">
        <title>Complete sequence of chromosome of Haliscomenobacter hydrossis DSM 1100.</title>
        <authorList>
            <consortium name="US DOE Joint Genome Institute (JGI-PGF)"/>
            <person name="Lucas S."/>
            <person name="Han J."/>
            <person name="Lapidus A."/>
            <person name="Bruce D."/>
            <person name="Goodwin L."/>
            <person name="Pitluck S."/>
            <person name="Peters L."/>
            <person name="Kyrpides N."/>
            <person name="Mavromatis K."/>
            <person name="Ivanova N."/>
            <person name="Ovchinnikova G."/>
            <person name="Pagani I."/>
            <person name="Daligault H."/>
            <person name="Detter J.C."/>
            <person name="Han C."/>
            <person name="Land M."/>
            <person name="Hauser L."/>
            <person name="Markowitz V."/>
            <person name="Cheng J.-F."/>
            <person name="Hugenholtz P."/>
            <person name="Woyke T."/>
            <person name="Wu D."/>
            <person name="Verbarg S."/>
            <person name="Frueling A."/>
            <person name="Brambilla E."/>
            <person name="Klenk H.-P."/>
            <person name="Eisen J.A."/>
        </authorList>
    </citation>
    <scope>NUCLEOTIDE SEQUENCE</scope>
    <source>
        <strain>DSM 1100</strain>
    </source>
</reference>
<keyword evidence="1" id="KW-0472">Membrane</keyword>
<evidence type="ECO:0000313" key="3">
    <source>
        <dbReference type="EMBL" id="AEE53285.1"/>
    </source>
</evidence>
<dbReference type="Gene3D" id="2.60.120.10">
    <property type="entry name" value="Jelly Rolls"/>
    <property type="match status" value="1"/>
</dbReference>
<keyword evidence="4" id="KW-1185">Reference proteome</keyword>
<dbReference type="PANTHER" id="PTHR36440:SF1">
    <property type="entry name" value="PUTATIVE (AFU_ORTHOLOGUE AFUA_8G07350)-RELATED"/>
    <property type="match status" value="1"/>
</dbReference>
<gene>
    <name evidence="3" type="ordered locus">Halhy_5460</name>
</gene>
<dbReference type="AlphaFoldDB" id="F4KR47"/>
<evidence type="ECO:0000313" key="4">
    <source>
        <dbReference type="Proteomes" id="UP000008461"/>
    </source>
</evidence>
<keyword evidence="1" id="KW-1133">Transmembrane helix</keyword>
<dbReference type="HOGENOM" id="CLU_108780_1_0_10"/>
<organism evidence="3 4">
    <name type="scientific">Haliscomenobacter hydrossis (strain ATCC 27775 / DSM 1100 / LMG 10767 / O)</name>
    <dbReference type="NCBI Taxonomy" id="760192"/>
    <lineage>
        <taxon>Bacteria</taxon>
        <taxon>Pseudomonadati</taxon>
        <taxon>Bacteroidota</taxon>
        <taxon>Saprospiria</taxon>
        <taxon>Saprospirales</taxon>
        <taxon>Haliscomenobacteraceae</taxon>
        <taxon>Haliscomenobacter</taxon>
    </lineage>
</organism>
<protein>
    <submittedName>
        <fullName evidence="3">Cupin 2 conserved barrel domain protein</fullName>
    </submittedName>
</protein>